<dbReference type="Proteomes" id="UP000824540">
    <property type="component" value="Unassembled WGS sequence"/>
</dbReference>
<feature type="region of interest" description="Disordered" evidence="1">
    <location>
        <begin position="257"/>
        <end position="287"/>
    </location>
</feature>
<gene>
    <name evidence="2" type="ORF">JZ751_014183</name>
</gene>
<name>A0A8T2NSR8_9TELE</name>
<organism evidence="2 3">
    <name type="scientific">Albula glossodonta</name>
    <name type="common">roundjaw bonefish</name>
    <dbReference type="NCBI Taxonomy" id="121402"/>
    <lineage>
        <taxon>Eukaryota</taxon>
        <taxon>Metazoa</taxon>
        <taxon>Chordata</taxon>
        <taxon>Craniata</taxon>
        <taxon>Vertebrata</taxon>
        <taxon>Euteleostomi</taxon>
        <taxon>Actinopterygii</taxon>
        <taxon>Neopterygii</taxon>
        <taxon>Teleostei</taxon>
        <taxon>Albuliformes</taxon>
        <taxon>Albulidae</taxon>
        <taxon>Albula</taxon>
    </lineage>
</organism>
<protein>
    <submittedName>
        <fullName evidence="2">Uncharacterized protein</fullName>
    </submittedName>
</protein>
<comment type="caution">
    <text evidence="2">The sequence shown here is derived from an EMBL/GenBank/DDBJ whole genome shotgun (WGS) entry which is preliminary data.</text>
</comment>
<dbReference type="AlphaFoldDB" id="A0A8T2NSR8"/>
<sequence length="287" mass="32458">MAEAYFGCRSWQSSSRCSVGHSRAGSPLRWGRCPRAPQASGSQCFAQGSPWCSCAERPQSQHRPEIECSERPHARTQGQLGPDLKEVTEKHTRMKRQTWRRDTSKAKTFWCSDWQLTCDPMDFVFVDELGDVTAHQLGVGSGGWVVLLGTGQPINNHNIGLWFPLIQRCHQLGHPALKHACHLWHNRAPGVSLRGVQRRRVSRSRRLTCCPDRTGGFPTRCLFKSSCISRRYSPSTRVAFCGVFTIKGRKEPKEGFLWEGSGFPDRTKGKQKSPGTGVMETFWERDR</sequence>
<evidence type="ECO:0000313" key="3">
    <source>
        <dbReference type="Proteomes" id="UP000824540"/>
    </source>
</evidence>
<accession>A0A8T2NSR8</accession>
<proteinExistence type="predicted"/>
<keyword evidence="3" id="KW-1185">Reference proteome</keyword>
<evidence type="ECO:0000256" key="1">
    <source>
        <dbReference type="SAM" id="MobiDB-lite"/>
    </source>
</evidence>
<evidence type="ECO:0000313" key="2">
    <source>
        <dbReference type="EMBL" id="KAG9343204.1"/>
    </source>
</evidence>
<dbReference type="EMBL" id="JAFBMS010000024">
    <property type="protein sequence ID" value="KAG9343204.1"/>
    <property type="molecule type" value="Genomic_DNA"/>
</dbReference>
<reference evidence="2" key="1">
    <citation type="thesis" date="2021" institute="BYU ScholarsArchive" country="Provo, UT, USA">
        <title>Applications of and Algorithms for Genome Assembly and Genomic Analyses with an Emphasis on Marine Teleosts.</title>
        <authorList>
            <person name="Pickett B.D."/>
        </authorList>
    </citation>
    <scope>NUCLEOTIDE SEQUENCE</scope>
    <source>
        <strain evidence="2">HI-2016</strain>
    </source>
</reference>